<evidence type="ECO:0008006" key="4">
    <source>
        <dbReference type="Google" id="ProtNLM"/>
    </source>
</evidence>
<dbReference type="EMBL" id="HBJA01118767">
    <property type="protein sequence ID" value="CAE0829613.1"/>
    <property type="molecule type" value="Transcribed_RNA"/>
</dbReference>
<keyword evidence="1" id="KW-1133">Transmembrane helix</keyword>
<feature type="signal peptide" evidence="2">
    <location>
        <begin position="1"/>
        <end position="34"/>
    </location>
</feature>
<protein>
    <recommendedName>
        <fullName evidence="4">Methyltransferase domain-containing protein</fullName>
    </recommendedName>
</protein>
<accession>A0A7S4LHC3</accession>
<keyword evidence="1" id="KW-0472">Membrane</keyword>
<dbReference type="AlphaFoldDB" id="A0A7S4LHC3"/>
<dbReference type="Gene3D" id="3.40.50.150">
    <property type="entry name" value="Vaccinia Virus protein VP39"/>
    <property type="match status" value="1"/>
</dbReference>
<gene>
    <name evidence="3" type="ORF">EGYM00163_LOCUS40891</name>
</gene>
<reference evidence="3" key="1">
    <citation type="submission" date="2021-01" db="EMBL/GenBank/DDBJ databases">
        <authorList>
            <person name="Corre E."/>
            <person name="Pelletier E."/>
            <person name="Niang G."/>
            <person name="Scheremetjew M."/>
            <person name="Finn R."/>
            <person name="Kale V."/>
            <person name="Holt S."/>
            <person name="Cochrane G."/>
            <person name="Meng A."/>
            <person name="Brown T."/>
            <person name="Cohen L."/>
        </authorList>
    </citation>
    <scope>NUCLEOTIDE SEQUENCE</scope>
    <source>
        <strain evidence="3">CCMP1594</strain>
    </source>
</reference>
<dbReference type="InterPro" id="IPR029063">
    <property type="entry name" value="SAM-dependent_MTases_sf"/>
</dbReference>
<keyword evidence="1" id="KW-0812">Transmembrane</keyword>
<feature type="transmembrane region" description="Helical" evidence="1">
    <location>
        <begin position="106"/>
        <end position="128"/>
    </location>
</feature>
<dbReference type="CDD" id="cd02440">
    <property type="entry name" value="AdoMet_MTases"/>
    <property type="match status" value="1"/>
</dbReference>
<dbReference type="PANTHER" id="PTHR43861">
    <property type="entry name" value="TRANS-ACONITATE 2-METHYLTRANSFERASE-RELATED"/>
    <property type="match status" value="1"/>
</dbReference>
<evidence type="ECO:0000256" key="1">
    <source>
        <dbReference type="SAM" id="Phobius"/>
    </source>
</evidence>
<feature type="chain" id="PRO_5031230187" description="Methyltransferase domain-containing protein" evidence="2">
    <location>
        <begin position="35"/>
        <end position="366"/>
    </location>
</feature>
<evidence type="ECO:0000256" key="2">
    <source>
        <dbReference type="SAM" id="SignalP"/>
    </source>
</evidence>
<dbReference type="Pfam" id="PF13489">
    <property type="entry name" value="Methyltransf_23"/>
    <property type="match status" value="1"/>
</dbReference>
<sequence>MEKLRRPLNAQTGIAVLLLSVLLLFLTSPSEILGGQQAYADPPLKMSSMKAHAPSSDLRASNRAVAGTSRRFQLPSSRPHAVVSSRQTPSNAHMMLNNGRARPTPAGVLLSVAIAPLSFVALVLFFVWRRPRTTTPAEVWVMAAASAKTGVPTKEFIRYYDRESKRYDKLTEQVGWKVPAWVEGKVEFFNAGDSILDLGCADGLIGSVLQNLQGDMQFTGLDLSKQMVKKCLRNGYQAAFAADLSKGLPHHFLNGKMYDVVTAFGCLEFIKDHEGLMQDITKYLKPGGHFLASFEVERPELDNDILVMGVRKNIRTPETVRHMLEEAGFDVLHADLEECAYLWVDEIDDQRVPIPYLMVAARRQEE</sequence>
<name>A0A7S4LHC3_9EUGL</name>
<dbReference type="SUPFAM" id="SSF53335">
    <property type="entry name" value="S-adenosyl-L-methionine-dependent methyltransferases"/>
    <property type="match status" value="1"/>
</dbReference>
<evidence type="ECO:0000313" key="3">
    <source>
        <dbReference type="EMBL" id="CAE0829613.1"/>
    </source>
</evidence>
<proteinExistence type="predicted"/>
<organism evidence="3">
    <name type="scientific">Eutreptiella gymnastica</name>
    <dbReference type="NCBI Taxonomy" id="73025"/>
    <lineage>
        <taxon>Eukaryota</taxon>
        <taxon>Discoba</taxon>
        <taxon>Euglenozoa</taxon>
        <taxon>Euglenida</taxon>
        <taxon>Spirocuta</taxon>
        <taxon>Euglenophyceae</taxon>
        <taxon>Eutreptiales</taxon>
        <taxon>Eutreptiaceae</taxon>
        <taxon>Eutreptiella</taxon>
    </lineage>
</organism>
<keyword evidence="2" id="KW-0732">Signal</keyword>